<dbReference type="EC" id="3.1.3.3" evidence="4"/>
<dbReference type="SFLD" id="SFLDG01136">
    <property type="entry name" value="C1.6:_Phosphoserine_Phosphatas"/>
    <property type="match status" value="1"/>
</dbReference>
<dbReference type="Gene3D" id="3.30.70.260">
    <property type="match status" value="2"/>
</dbReference>
<dbReference type="InterPro" id="IPR050582">
    <property type="entry name" value="HAD-like_SerB"/>
</dbReference>
<dbReference type="InterPro" id="IPR045865">
    <property type="entry name" value="ACT-like_dom_sf"/>
</dbReference>
<dbReference type="Pfam" id="PF21086">
    <property type="entry name" value="ACT_PSP_2"/>
    <property type="match status" value="1"/>
</dbReference>
<dbReference type="GO" id="GO:0000287">
    <property type="term" value="F:magnesium ion binding"/>
    <property type="evidence" value="ECO:0007669"/>
    <property type="project" value="TreeGrafter"/>
</dbReference>
<dbReference type="NCBIfam" id="TIGR00338">
    <property type="entry name" value="serB"/>
    <property type="match status" value="1"/>
</dbReference>
<dbReference type="InterPro" id="IPR002912">
    <property type="entry name" value="ACT_dom"/>
</dbReference>
<reference evidence="13" key="1">
    <citation type="submission" date="2020-05" db="EMBL/GenBank/DDBJ databases">
        <authorList>
            <person name="Chiriac C."/>
            <person name="Salcher M."/>
            <person name="Ghai R."/>
            <person name="Kavagutti S V."/>
        </authorList>
    </citation>
    <scope>NUCLEOTIDE SEQUENCE</scope>
</reference>
<keyword evidence="11" id="KW-0812">Transmembrane</keyword>
<feature type="domain" description="ACT" evidence="12">
    <location>
        <begin position="12"/>
        <end position="84"/>
    </location>
</feature>
<dbReference type="Pfam" id="PF13740">
    <property type="entry name" value="ACT_6"/>
    <property type="match status" value="1"/>
</dbReference>
<keyword evidence="9" id="KW-0718">Serine biosynthesis</keyword>
<dbReference type="InterPro" id="IPR023214">
    <property type="entry name" value="HAD_sf"/>
</dbReference>
<dbReference type="PANTHER" id="PTHR43344:SF2">
    <property type="entry name" value="PHOSPHOSERINE PHOSPHATASE"/>
    <property type="match status" value="1"/>
</dbReference>
<evidence type="ECO:0000256" key="4">
    <source>
        <dbReference type="ARBA" id="ARBA00012640"/>
    </source>
</evidence>
<dbReference type="AlphaFoldDB" id="A0A6J6FED8"/>
<organism evidence="13">
    <name type="scientific">freshwater metagenome</name>
    <dbReference type="NCBI Taxonomy" id="449393"/>
    <lineage>
        <taxon>unclassified sequences</taxon>
        <taxon>metagenomes</taxon>
        <taxon>ecological metagenomes</taxon>
    </lineage>
</organism>
<dbReference type="SFLD" id="SFLDF00029">
    <property type="entry name" value="phosphoserine_phosphatase"/>
    <property type="match status" value="1"/>
</dbReference>
<keyword evidence="11" id="KW-0472">Membrane</keyword>
<dbReference type="GO" id="GO:0006564">
    <property type="term" value="P:L-serine biosynthetic process"/>
    <property type="evidence" value="ECO:0007669"/>
    <property type="project" value="UniProtKB-KW"/>
</dbReference>
<keyword evidence="8" id="KW-0460">Magnesium</keyword>
<evidence type="ECO:0000256" key="1">
    <source>
        <dbReference type="ARBA" id="ARBA00001946"/>
    </source>
</evidence>
<evidence type="ECO:0000256" key="11">
    <source>
        <dbReference type="SAM" id="Phobius"/>
    </source>
</evidence>
<dbReference type="GO" id="GO:0005737">
    <property type="term" value="C:cytoplasm"/>
    <property type="evidence" value="ECO:0007669"/>
    <property type="project" value="TreeGrafter"/>
</dbReference>
<dbReference type="SFLD" id="SFLDG01137">
    <property type="entry name" value="C1.6.1:_Phosphoserine_Phosphat"/>
    <property type="match status" value="1"/>
</dbReference>
<proteinExistence type="inferred from homology"/>
<evidence type="ECO:0000256" key="7">
    <source>
        <dbReference type="ARBA" id="ARBA00022801"/>
    </source>
</evidence>
<dbReference type="SFLD" id="SFLDS00003">
    <property type="entry name" value="Haloacid_Dehalogenase"/>
    <property type="match status" value="1"/>
</dbReference>
<dbReference type="UniPathway" id="UPA00135">
    <property type="reaction ID" value="UER00198"/>
</dbReference>
<dbReference type="NCBIfam" id="TIGR01488">
    <property type="entry name" value="HAD-SF-IB"/>
    <property type="match status" value="1"/>
</dbReference>
<dbReference type="PANTHER" id="PTHR43344">
    <property type="entry name" value="PHOSPHOSERINE PHOSPHATASE"/>
    <property type="match status" value="1"/>
</dbReference>
<evidence type="ECO:0000256" key="8">
    <source>
        <dbReference type="ARBA" id="ARBA00022842"/>
    </source>
</evidence>
<dbReference type="Pfam" id="PF12710">
    <property type="entry name" value="HAD"/>
    <property type="match status" value="1"/>
</dbReference>
<evidence type="ECO:0000256" key="6">
    <source>
        <dbReference type="ARBA" id="ARBA00022723"/>
    </source>
</evidence>
<evidence type="ECO:0000256" key="2">
    <source>
        <dbReference type="ARBA" id="ARBA00005135"/>
    </source>
</evidence>
<protein>
    <recommendedName>
        <fullName evidence="4">phosphoserine phosphatase</fullName>
        <ecNumber evidence="4">3.1.3.3</ecNumber>
    </recommendedName>
    <alternativeName>
        <fullName evidence="10">O-phosphoserine phosphohydrolase</fullName>
    </alternativeName>
</protein>
<sequence>MPDRNMPTFTGLILVSGQDKPGITENLMKTLSEFMITIIDIEQIVIRGRLLLTVLINLDEGHAEAIVEDLNTLQVKLGLDIAVDFAMHKELEQDPDQLKVVIIGNGIKPYALATVAAEIARIGGNIDDIKRTSTSPITAIELSLSLPNDSIKEVQSALAKVAIENKIDLAVELGGRARNLKRLVLLDMDSTLIEQEVIDLIANHAGKTQLVAEITSKAMAGEIDFTQSLITRVETLSGLDESVLKAVRDEITLTNGAKELVETLHKQGHKVGVVSGGFIDVIEPILKQLNIDFYKANKLEIQNGKLTGKIEGKIIDRAEKLVALKEFARNEGVDLQQTVAIGDGANDLDMIQSAGLGIAFNAKPKVSAAAATTLSIVDLSAVLLLMGIRS</sequence>
<accession>A0A6J6FED8</accession>
<dbReference type="PROSITE" id="PS51671">
    <property type="entry name" value="ACT"/>
    <property type="match status" value="1"/>
</dbReference>
<dbReference type="SUPFAM" id="SSF56784">
    <property type="entry name" value="HAD-like"/>
    <property type="match status" value="1"/>
</dbReference>
<keyword evidence="6" id="KW-0479">Metal-binding</keyword>
<dbReference type="InterPro" id="IPR049148">
    <property type="entry name" value="PSP_ACT"/>
</dbReference>
<evidence type="ECO:0000259" key="12">
    <source>
        <dbReference type="PROSITE" id="PS51671"/>
    </source>
</evidence>
<keyword evidence="7" id="KW-0378">Hydrolase</keyword>
<comment type="similarity">
    <text evidence="3">Belongs to the HAD-like hydrolase superfamily. SerB family.</text>
</comment>
<evidence type="ECO:0000256" key="3">
    <source>
        <dbReference type="ARBA" id="ARBA00009184"/>
    </source>
</evidence>
<dbReference type="SUPFAM" id="SSF55021">
    <property type="entry name" value="ACT-like"/>
    <property type="match status" value="1"/>
</dbReference>
<dbReference type="Gene3D" id="3.40.50.1000">
    <property type="entry name" value="HAD superfamily/HAD-like"/>
    <property type="match status" value="1"/>
</dbReference>
<dbReference type="GO" id="GO:0036424">
    <property type="term" value="F:L-phosphoserine phosphatase activity"/>
    <property type="evidence" value="ECO:0007669"/>
    <property type="project" value="InterPro"/>
</dbReference>
<evidence type="ECO:0000256" key="9">
    <source>
        <dbReference type="ARBA" id="ARBA00023299"/>
    </source>
</evidence>
<dbReference type="InterPro" id="IPR004469">
    <property type="entry name" value="PSP"/>
</dbReference>
<evidence type="ECO:0000256" key="10">
    <source>
        <dbReference type="ARBA" id="ARBA00031693"/>
    </source>
</evidence>
<name>A0A6J6FED8_9ZZZZ</name>
<gene>
    <name evidence="13" type="ORF">UFOPK1776_00268</name>
</gene>
<evidence type="ECO:0000256" key="5">
    <source>
        <dbReference type="ARBA" id="ARBA00022605"/>
    </source>
</evidence>
<dbReference type="EMBL" id="CAEZUC010000020">
    <property type="protein sequence ID" value="CAB4585284.1"/>
    <property type="molecule type" value="Genomic_DNA"/>
</dbReference>
<feature type="transmembrane region" description="Helical" evidence="11">
    <location>
        <begin position="368"/>
        <end position="388"/>
    </location>
</feature>
<keyword evidence="5" id="KW-0028">Amino-acid biosynthesis</keyword>
<keyword evidence="11" id="KW-1133">Transmembrane helix</keyword>
<comment type="cofactor">
    <cofactor evidence="1">
        <name>Mg(2+)</name>
        <dbReference type="ChEBI" id="CHEBI:18420"/>
    </cofactor>
</comment>
<dbReference type="InterPro" id="IPR036412">
    <property type="entry name" value="HAD-like_sf"/>
</dbReference>
<evidence type="ECO:0000313" key="13">
    <source>
        <dbReference type="EMBL" id="CAB4585284.1"/>
    </source>
</evidence>
<comment type="pathway">
    <text evidence="2">Amino-acid biosynthesis; L-serine biosynthesis; L-serine from 3-phospho-D-glycerate: step 3/3.</text>
</comment>